<comment type="caution">
    <text evidence="3">The sequence shown here is derived from an EMBL/GenBank/DDBJ whole genome shotgun (WGS) entry which is preliminary data.</text>
</comment>
<feature type="transmembrane region" description="Helical" evidence="2">
    <location>
        <begin position="211"/>
        <end position="236"/>
    </location>
</feature>
<evidence type="ECO:0000256" key="2">
    <source>
        <dbReference type="SAM" id="Phobius"/>
    </source>
</evidence>
<gene>
    <name evidence="3" type="ORF">BN850_0075490</name>
</gene>
<dbReference type="EMBL" id="CBMI010002053">
    <property type="protein sequence ID" value="CEG04786.1"/>
    <property type="molecule type" value="Genomic_DNA"/>
</dbReference>
<proteinExistence type="predicted"/>
<feature type="transmembrane region" description="Helical" evidence="2">
    <location>
        <begin position="664"/>
        <end position="685"/>
    </location>
</feature>
<keyword evidence="2" id="KW-1133">Transmembrane helix</keyword>
<evidence type="ECO:0000256" key="1">
    <source>
        <dbReference type="SAM" id="MobiDB-lite"/>
    </source>
</evidence>
<protein>
    <submittedName>
        <fullName evidence="3">WGS project CBMI000000000 data, contig CS3069_c002055</fullName>
    </submittedName>
</protein>
<reference evidence="3" key="1">
    <citation type="submission" date="2013-05" db="EMBL/GenBank/DDBJ databases">
        <title>Draft genome sequences of six wheat associated Fusarium spp. isolates.</title>
        <authorList>
            <person name="Moolhuijzen P.M."/>
            <person name="Manners J.M."/>
            <person name="Wilcox S."/>
            <person name="Bellgard M.I."/>
            <person name="Gardiner D.M."/>
        </authorList>
    </citation>
    <scope>NUCLEOTIDE SEQUENCE</scope>
    <source>
        <strain evidence="3">CS3069</strain>
    </source>
</reference>
<sequence>MPRDTELDFSGVQLDELKQDVSHQSWRGTGRDRQYSPLGDDDYSIPTPSIQDQPTLGLDQSTESLIKDPSKSEKQSYWKSFKGPERPKRVCKTGVWAVLRHLAFFHILPVGITIALLGLYVHKIRWGDLTEEQLNFLQFAAKAHEILILVSLTDILLQRICYSLFHEDDGVPLGLLSAPFYLGSPLQYFFGWEFWSGLLQPGAKPKRARSWMTGTVIIVTILLSVAAAPLSAIVMIPREGWWQVYVPFSEQSTRTTYFKPNIYPNDLGADQADFYIIEQKANSTIFDPLSLLLPILRDTPRGSMETSRRPLSNVSFTNYPQMIGSNRQISLTQDFTQLSLELAVATTPMDTLTNEMTYSWHTAELAPNDLLIKSYWRTLNSPSRKLWKQPLVAVECAYNRTSDSGVAFLFSTNMSSNDVTLTFNQNPEFKDLVTEARNMSKNKDPDTRHRIMTSLDKEYPRVSANFLLLEEVPKYFDNGTLDDEYPNTESEKELGLHLCRTYARWAEVDLWIDRGISNLARSKFHYALFDIWNLLGDTAEEYEPIKLRKEWLETVGQRRNKTSKKSDFKQDSIWDKAIDVADEIRTREPYSSAEVSGSSLQMAIAVHLADILSRMGPDYLDRKGIRVFDDDDGKSPEPDDPILEHEFFLGGYGYSIRSSSTIPLALAILLLHVAIVLIHAMVILFSRHRWLSSCWGSFGEILILALCSEKHDLGNVGGGVDSSRTWSTPAVVRVVGNEGRLEMILRQRDTDELIKRDGYVGEEEIGNGYTRVEPGVKYR</sequence>
<accession>A0A090N5M4</accession>
<name>A0A090N5M4_9HYPO</name>
<keyword evidence="2" id="KW-0812">Transmembrane</keyword>
<evidence type="ECO:0000313" key="3">
    <source>
        <dbReference type="EMBL" id="CEG04786.1"/>
    </source>
</evidence>
<dbReference type="AlphaFoldDB" id="A0A090N5M4"/>
<keyword evidence="2" id="KW-0472">Membrane</keyword>
<feature type="transmembrane region" description="Helical" evidence="2">
    <location>
        <begin position="102"/>
        <end position="122"/>
    </location>
</feature>
<feature type="region of interest" description="Disordered" evidence="1">
    <location>
        <begin position="20"/>
        <end position="56"/>
    </location>
</feature>
<organism evidence="3">
    <name type="scientific">Fusarium clavum</name>
    <dbReference type="NCBI Taxonomy" id="2594811"/>
    <lineage>
        <taxon>Eukaryota</taxon>
        <taxon>Fungi</taxon>
        <taxon>Dikarya</taxon>
        <taxon>Ascomycota</taxon>
        <taxon>Pezizomycotina</taxon>
        <taxon>Sordariomycetes</taxon>
        <taxon>Hypocreomycetidae</taxon>
        <taxon>Hypocreales</taxon>
        <taxon>Nectriaceae</taxon>
        <taxon>Fusarium</taxon>
        <taxon>Fusarium incarnatum-equiseti species complex</taxon>
    </lineage>
</organism>
<feature type="compositionally biased region" description="Polar residues" evidence="1">
    <location>
        <begin position="46"/>
        <end position="56"/>
    </location>
</feature>